<proteinExistence type="predicted"/>
<dbReference type="InterPro" id="IPR001387">
    <property type="entry name" value="Cro/C1-type_HTH"/>
</dbReference>
<accession>A0ABT2GG11</accession>
<dbReference type="Gene3D" id="1.10.260.40">
    <property type="entry name" value="lambda repressor-like DNA-binding domains"/>
    <property type="match status" value="1"/>
</dbReference>
<dbReference type="Pfam" id="PF01381">
    <property type="entry name" value="HTH_3"/>
    <property type="match status" value="1"/>
</dbReference>
<dbReference type="SUPFAM" id="SSF47413">
    <property type="entry name" value="lambda repressor-like DNA-binding domains"/>
    <property type="match status" value="1"/>
</dbReference>
<dbReference type="EMBL" id="JANTEZ010000004">
    <property type="protein sequence ID" value="MCS5715173.1"/>
    <property type="molecule type" value="Genomic_DNA"/>
</dbReference>
<dbReference type="RefSeq" id="WP_259486683.1">
    <property type="nucleotide sequence ID" value="NZ_JANTEZ010000004.1"/>
</dbReference>
<evidence type="ECO:0000313" key="2">
    <source>
        <dbReference type="EMBL" id="MCS5715173.1"/>
    </source>
</evidence>
<dbReference type="CDD" id="cd00093">
    <property type="entry name" value="HTH_XRE"/>
    <property type="match status" value="1"/>
</dbReference>
<comment type="caution">
    <text evidence="2">The sequence shown here is derived from an EMBL/GenBank/DDBJ whole genome shotgun (WGS) entry which is preliminary data.</text>
</comment>
<dbReference type="Pfam" id="PF17765">
    <property type="entry name" value="MLTR_LBD"/>
    <property type="match status" value="1"/>
</dbReference>
<sequence length="285" mass="31542">MGDRPLLAAYLRARRDLVQPEDVGLVREDGRRVRGLRREEVARLAGISQEYYLRLEQGRDHQPSLQVLQALARALRLDHDGLSYLVRLARPAPPPADHAPGPFLELLLEQWPHTAAYVSDRHHDVHAANDLAREMAPGYFEPGVNLLLALFESAPREPVEVWEGAATTLISALRFQAEPSSARLQEIVGALSVGDREFRRLWSRHDAHPQNSGVSPTFIDPIGWVEFRWQTLEIPGDAGYYLTAFYADPGSPAALANELLRHRAAARLTPSRGAPSGTVAGIPTA</sequence>
<dbReference type="PANTHER" id="PTHR35010">
    <property type="entry name" value="BLL4672 PROTEIN-RELATED"/>
    <property type="match status" value="1"/>
</dbReference>
<feature type="domain" description="HTH cro/C1-type" evidence="1">
    <location>
        <begin position="31"/>
        <end position="82"/>
    </location>
</feature>
<reference evidence="2" key="1">
    <citation type="submission" date="2022-08" db="EMBL/GenBank/DDBJ databases">
        <authorList>
            <person name="Deng Y."/>
            <person name="Han X.-F."/>
            <person name="Zhang Y.-Q."/>
        </authorList>
    </citation>
    <scope>NUCLEOTIDE SEQUENCE</scope>
    <source>
        <strain evidence="2">CPCC 205716</strain>
    </source>
</reference>
<dbReference type="Proteomes" id="UP001165580">
    <property type="component" value="Unassembled WGS sequence"/>
</dbReference>
<dbReference type="PANTHER" id="PTHR35010:SF2">
    <property type="entry name" value="BLL4672 PROTEIN"/>
    <property type="match status" value="1"/>
</dbReference>
<name>A0ABT2GG11_9MICO</name>
<dbReference type="Gene3D" id="3.30.450.180">
    <property type="match status" value="1"/>
</dbReference>
<dbReference type="InterPro" id="IPR041413">
    <property type="entry name" value="MLTR_LBD"/>
</dbReference>
<protein>
    <submittedName>
        <fullName evidence="2">Helix-turn-helix domain-containing protein</fullName>
    </submittedName>
</protein>
<dbReference type="PROSITE" id="PS50943">
    <property type="entry name" value="HTH_CROC1"/>
    <property type="match status" value="1"/>
</dbReference>
<evidence type="ECO:0000313" key="3">
    <source>
        <dbReference type="Proteomes" id="UP001165580"/>
    </source>
</evidence>
<dbReference type="InterPro" id="IPR010982">
    <property type="entry name" value="Lambda_DNA-bd_dom_sf"/>
</dbReference>
<organism evidence="2 3">
    <name type="scientific">Herbiconiux gentiana</name>
    <dbReference type="NCBI Taxonomy" id="2970912"/>
    <lineage>
        <taxon>Bacteria</taxon>
        <taxon>Bacillati</taxon>
        <taxon>Actinomycetota</taxon>
        <taxon>Actinomycetes</taxon>
        <taxon>Micrococcales</taxon>
        <taxon>Microbacteriaceae</taxon>
        <taxon>Herbiconiux</taxon>
    </lineage>
</organism>
<keyword evidence="3" id="KW-1185">Reference proteome</keyword>
<gene>
    <name evidence="2" type="ORF">NVV95_11485</name>
</gene>
<evidence type="ECO:0000259" key="1">
    <source>
        <dbReference type="PROSITE" id="PS50943"/>
    </source>
</evidence>
<dbReference type="SMART" id="SM00530">
    <property type="entry name" value="HTH_XRE"/>
    <property type="match status" value="1"/>
</dbReference>